<feature type="transmembrane region" description="Helical" evidence="2">
    <location>
        <begin position="313"/>
        <end position="333"/>
    </location>
</feature>
<dbReference type="STRING" id="463040.CAL15_04005"/>
<keyword evidence="2" id="KW-0812">Transmembrane</keyword>
<feature type="compositionally biased region" description="Low complexity" evidence="1">
    <location>
        <begin position="348"/>
        <end position="366"/>
    </location>
</feature>
<dbReference type="SUPFAM" id="SSF56112">
    <property type="entry name" value="Protein kinase-like (PK-like)"/>
    <property type="match status" value="1"/>
</dbReference>
<feature type="region of interest" description="Disordered" evidence="1">
    <location>
        <begin position="197"/>
        <end position="231"/>
    </location>
</feature>
<keyword evidence="2" id="KW-1133">Transmembrane helix</keyword>
<dbReference type="InterPro" id="IPR011009">
    <property type="entry name" value="Kinase-like_dom_sf"/>
</dbReference>
<feature type="compositionally biased region" description="Pro residues" evidence="1">
    <location>
        <begin position="246"/>
        <end position="266"/>
    </location>
</feature>
<gene>
    <name evidence="3" type="ORF">CAL15_04005</name>
</gene>
<keyword evidence="4" id="KW-1185">Reference proteome</keyword>
<sequence length="572" mass="56570">MNPSQAGAHGRDIDAAPGTLRPLRDMPEAAHGGMPPARIARVLADLVAELTPLHAGWRVHGALSLDTVGMDESGRAHLLAGPASPAADAESFERAAGYAAFEQYTDDPQHPCGPWTDVYGLSALAYALATGEAPVPALLRCVRDDQVPLAQRLQDPAAAGFAQAVDAGLSMDHRTRPATLDALLQRVAAAASAASAASATESGVMPGAAVPPVQADRAVRESVPTPAPVAAPAPVAPPPPAAFVPPPAAAPAPPPPPPATPEPIPAPIANSFPEPIPEPAPVPASVRPARDDDEDRGERAAAPVAKPAKPAQVSIPMVLLVLVVIGCAVFFWMRMQGDEAPVVADRGGAPAVPSAGSSAGAPGSVQPAPPPLSNATPADPSAPSGSASQLPPPLPTATPEAPGGAPLAPGASLADVSSASGPGSTPGQSASPGASLADDSVSTPAGSVGTAQSGIAAPAVDGVPGAVQPSTPTATGSGTDLPPAATASTDALAAAAAEAPPKPAAATVTLNIRPWGEVLVDGKPRGVSPPLRQLTLPAGRHTITVRNPAAADYQLSLDLSDGRSTSVSHNFD</sequence>
<dbReference type="OrthoDB" id="9801841at2"/>
<dbReference type="EMBL" id="CP021111">
    <property type="protein sequence ID" value="ARP93617.1"/>
    <property type="molecule type" value="Genomic_DNA"/>
</dbReference>
<evidence type="ECO:0000313" key="4">
    <source>
        <dbReference type="Proteomes" id="UP000194161"/>
    </source>
</evidence>
<feature type="compositionally biased region" description="Polar residues" evidence="1">
    <location>
        <begin position="415"/>
        <end position="432"/>
    </location>
</feature>
<evidence type="ECO:0000256" key="2">
    <source>
        <dbReference type="SAM" id="Phobius"/>
    </source>
</evidence>
<feature type="region of interest" description="Disordered" evidence="1">
    <location>
        <begin position="246"/>
        <end position="308"/>
    </location>
</feature>
<feature type="compositionally biased region" description="Low complexity" evidence="1">
    <location>
        <begin position="454"/>
        <end position="469"/>
    </location>
</feature>
<dbReference type="Proteomes" id="UP000194161">
    <property type="component" value="Chromosome"/>
</dbReference>
<feature type="compositionally biased region" description="Low complexity" evidence="1">
    <location>
        <begin position="482"/>
        <end position="504"/>
    </location>
</feature>
<dbReference type="AlphaFoldDB" id="A0A1W6Z8G6"/>
<accession>A0A1W6Z8G6</accession>
<feature type="region of interest" description="Disordered" evidence="1">
    <location>
        <begin position="1"/>
        <end position="32"/>
    </location>
</feature>
<dbReference type="Gene3D" id="1.10.510.10">
    <property type="entry name" value="Transferase(Phosphotransferase) domain 1"/>
    <property type="match status" value="1"/>
</dbReference>
<feature type="compositionally biased region" description="Low complexity" evidence="1">
    <location>
        <begin position="375"/>
        <end position="389"/>
    </location>
</feature>
<organism evidence="3 4">
    <name type="scientific">Bordetella genomosp. 13</name>
    <dbReference type="NCBI Taxonomy" id="463040"/>
    <lineage>
        <taxon>Bacteria</taxon>
        <taxon>Pseudomonadati</taxon>
        <taxon>Pseudomonadota</taxon>
        <taxon>Betaproteobacteria</taxon>
        <taxon>Burkholderiales</taxon>
        <taxon>Alcaligenaceae</taxon>
        <taxon>Bordetella</taxon>
    </lineage>
</organism>
<reference evidence="3 4" key="1">
    <citation type="submission" date="2017-05" db="EMBL/GenBank/DDBJ databases">
        <title>Complete and WGS of Bordetella genogroups.</title>
        <authorList>
            <person name="Spilker T."/>
            <person name="LiPuma J."/>
        </authorList>
    </citation>
    <scope>NUCLEOTIDE SEQUENCE [LARGE SCALE GENOMIC DNA]</scope>
    <source>
        <strain evidence="3 4">AU7206</strain>
    </source>
</reference>
<evidence type="ECO:0008006" key="5">
    <source>
        <dbReference type="Google" id="ProtNLM"/>
    </source>
</evidence>
<name>A0A1W6Z8G6_9BORD</name>
<feature type="compositionally biased region" description="Low complexity" evidence="1">
    <location>
        <begin position="397"/>
        <end position="414"/>
    </location>
</feature>
<feature type="compositionally biased region" description="Polar residues" evidence="1">
    <location>
        <begin position="440"/>
        <end position="453"/>
    </location>
</feature>
<dbReference type="KEGG" id="bgm:CAL15_04005"/>
<feature type="region of interest" description="Disordered" evidence="1">
    <location>
        <begin position="348"/>
        <end position="504"/>
    </location>
</feature>
<keyword evidence="2" id="KW-0472">Membrane</keyword>
<evidence type="ECO:0000256" key="1">
    <source>
        <dbReference type="SAM" id="MobiDB-lite"/>
    </source>
</evidence>
<protein>
    <recommendedName>
        <fullName evidence="5">Protein kinase domain-containing protein</fullName>
    </recommendedName>
</protein>
<dbReference type="RefSeq" id="WP_086077398.1">
    <property type="nucleotide sequence ID" value="NZ_CP021111.1"/>
</dbReference>
<proteinExistence type="predicted"/>
<evidence type="ECO:0000313" key="3">
    <source>
        <dbReference type="EMBL" id="ARP93617.1"/>
    </source>
</evidence>